<evidence type="ECO:0000313" key="5">
    <source>
        <dbReference type="Proteomes" id="UP000663829"/>
    </source>
</evidence>
<dbReference type="EMBL" id="CAJNOK010002891">
    <property type="protein sequence ID" value="CAF0879130.1"/>
    <property type="molecule type" value="Genomic_DNA"/>
</dbReference>
<dbReference type="AlphaFoldDB" id="A0A814LRY6"/>
<evidence type="ECO:0000313" key="3">
    <source>
        <dbReference type="EMBL" id="CAF3663060.1"/>
    </source>
</evidence>
<protein>
    <submittedName>
        <fullName evidence="2">Uncharacterized protein</fullName>
    </submittedName>
</protein>
<reference evidence="2" key="1">
    <citation type="submission" date="2021-02" db="EMBL/GenBank/DDBJ databases">
        <authorList>
            <person name="Nowell W R."/>
        </authorList>
    </citation>
    <scope>NUCLEOTIDE SEQUENCE</scope>
</reference>
<comment type="caution">
    <text evidence="2">The sequence shown here is derived from an EMBL/GenBank/DDBJ whole genome shotgun (WGS) entry which is preliminary data.</text>
</comment>
<evidence type="ECO:0000313" key="4">
    <source>
        <dbReference type="EMBL" id="CAF3835830.1"/>
    </source>
</evidence>
<dbReference type="EMBL" id="CAJNOQ010004651">
    <property type="protein sequence ID" value="CAF1068433.1"/>
    <property type="molecule type" value="Genomic_DNA"/>
</dbReference>
<evidence type="ECO:0000313" key="1">
    <source>
        <dbReference type="EMBL" id="CAF0879130.1"/>
    </source>
</evidence>
<dbReference type="EMBL" id="CAJOBC010004651">
    <property type="protein sequence ID" value="CAF3835830.1"/>
    <property type="molecule type" value="Genomic_DNA"/>
</dbReference>
<dbReference type="EMBL" id="CAJOBA010002892">
    <property type="protein sequence ID" value="CAF3663060.1"/>
    <property type="molecule type" value="Genomic_DNA"/>
</dbReference>
<gene>
    <name evidence="2" type="ORF">GPM918_LOCUS17147</name>
    <name evidence="1" type="ORF">OVA965_LOCUS8527</name>
    <name evidence="4" type="ORF">SRO942_LOCUS17146</name>
    <name evidence="3" type="ORF">TMI583_LOCUS8523</name>
</gene>
<dbReference type="Proteomes" id="UP000682733">
    <property type="component" value="Unassembled WGS sequence"/>
</dbReference>
<dbReference type="Proteomes" id="UP000681722">
    <property type="component" value="Unassembled WGS sequence"/>
</dbReference>
<name>A0A814LRY6_9BILA</name>
<accession>A0A814LRY6</accession>
<organism evidence="2 5">
    <name type="scientific">Didymodactylos carnosus</name>
    <dbReference type="NCBI Taxonomy" id="1234261"/>
    <lineage>
        <taxon>Eukaryota</taxon>
        <taxon>Metazoa</taxon>
        <taxon>Spiralia</taxon>
        <taxon>Gnathifera</taxon>
        <taxon>Rotifera</taxon>
        <taxon>Eurotatoria</taxon>
        <taxon>Bdelloidea</taxon>
        <taxon>Philodinida</taxon>
        <taxon>Philodinidae</taxon>
        <taxon>Didymodactylos</taxon>
    </lineage>
</organism>
<keyword evidence="5" id="KW-1185">Reference proteome</keyword>
<dbReference type="Proteomes" id="UP000677228">
    <property type="component" value="Unassembled WGS sequence"/>
</dbReference>
<sequence length="240" mass="27334">MALISYEDDNDKVDETTARADIELVLNDLQRVYIDLGHLIQQIDSVTNRFESSLQILNNNSDGKKKSLTLPFHYKTDMDTGVCVSIGRSTTTTTALVTQKTNSTFAIKTNGVATIFRRCRPKYFTSSFRPIEENDVDYYERIFEETIESTSSDLTPDQLKDFVDDIQFLKSYISSITTPIDQNEDNYLYNSIPNHKSDTCSLSISNESSTSSNNQTRQKSTFIQNIENKCFNIESRATML</sequence>
<proteinExistence type="predicted"/>
<evidence type="ECO:0000313" key="2">
    <source>
        <dbReference type="EMBL" id="CAF1068433.1"/>
    </source>
</evidence>
<dbReference type="Proteomes" id="UP000663829">
    <property type="component" value="Unassembled WGS sequence"/>
</dbReference>